<name>A0ABC8SSX1_9AQUA</name>
<keyword evidence="1" id="KW-0812">Transmembrane</keyword>
<accession>A0ABC8SSX1</accession>
<evidence type="ECO:0000256" key="1">
    <source>
        <dbReference type="SAM" id="Phobius"/>
    </source>
</evidence>
<feature type="transmembrane region" description="Helical" evidence="1">
    <location>
        <begin position="41"/>
        <end position="60"/>
    </location>
</feature>
<comment type="caution">
    <text evidence="2">The sequence shown here is derived from an EMBL/GenBank/DDBJ whole genome shotgun (WGS) entry which is preliminary data.</text>
</comment>
<sequence>VVCVLGQLQNKIASNGLSGILRDVNEHSMVRHEVAEALDSIVGLTILMYLMYILSSFSMVD</sequence>
<dbReference type="Proteomes" id="UP001642360">
    <property type="component" value="Unassembled WGS sequence"/>
</dbReference>
<gene>
    <name evidence="2" type="ORF">ILEXP_LOCUS28728</name>
</gene>
<evidence type="ECO:0000313" key="2">
    <source>
        <dbReference type="EMBL" id="CAK9160000.1"/>
    </source>
</evidence>
<protein>
    <submittedName>
        <fullName evidence="2">Uncharacterized protein</fullName>
    </submittedName>
</protein>
<dbReference type="AlphaFoldDB" id="A0ABC8SSX1"/>
<dbReference type="EMBL" id="CAUOFW020003447">
    <property type="protein sequence ID" value="CAK9160000.1"/>
    <property type="molecule type" value="Genomic_DNA"/>
</dbReference>
<keyword evidence="1" id="KW-0472">Membrane</keyword>
<reference evidence="2 3" key="1">
    <citation type="submission" date="2024-02" db="EMBL/GenBank/DDBJ databases">
        <authorList>
            <person name="Vignale AGUSTIN F."/>
            <person name="Sosa J E."/>
            <person name="Modenutti C."/>
        </authorList>
    </citation>
    <scope>NUCLEOTIDE SEQUENCE [LARGE SCALE GENOMIC DNA]</scope>
</reference>
<keyword evidence="1" id="KW-1133">Transmembrane helix</keyword>
<keyword evidence="3" id="KW-1185">Reference proteome</keyword>
<proteinExistence type="predicted"/>
<feature type="non-terminal residue" evidence="2">
    <location>
        <position position="1"/>
    </location>
</feature>
<evidence type="ECO:0000313" key="3">
    <source>
        <dbReference type="Proteomes" id="UP001642360"/>
    </source>
</evidence>
<organism evidence="2 3">
    <name type="scientific">Ilex paraguariensis</name>
    <name type="common">yerba mate</name>
    <dbReference type="NCBI Taxonomy" id="185542"/>
    <lineage>
        <taxon>Eukaryota</taxon>
        <taxon>Viridiplantae</taxon>
        <taxon>Streptophyta</taxon>
        <taxon>Embryophyta</taxon>
        <taxon>Tracheophyta</taxon>
        <taxon>Spermatophyta</taxon>
        <taxon>Magnoliopsida</taxon>
        <taxon>eudicotyledons</taxon>
        <taxon>Gunneridae</taxon>
        <taxon>Pentapetalae</taxon>
        <taxon>asterids</taxon>
        <taxon>campanulids</taxon>
        <taxon>Aquifoliales</taxon>
        <taxon>Aquifoliaceae</taxon>
        <taxon>Ilex</taxon>
    </lineage>
</organism>